<keyword evidence="1" id="KW-0732">Signal</keyword>
<feature type="chain" id="PRO_5026079158" evidence="1">
    <location>
        <begin position="22"/>
        <end position="86"/>
    </location>
</feature>
<evidence type="ECO:0000256" key="1">
    <source>
        <dbReference type="SAM" id="SignalP"/>
    </source>
</evidence>
<gene>
    <name evidence="2" type="ORF">EJ06DRAFT_278361</name>
</gene>
<protein>
    <submittedName>
        <fullName evidence="2">Uncharacterized protein</fullName>
    </submittedName>
</protein>
<dbReference type="Proteomes" id="UP000799640">
    <property type="component" value="Unassembled WGS sequence"/>
</dbReference>
<sequence>MKHFFLSTVFAFLFAVGTADALVPTPTPSTLVTEIARSPPPTATMPTDPNDPLQSSCTLIAEEGCVISGAKKPANWVSRLLHAFGR</sequence>
<name>A0A6G1I570_9PEZI</name>
<keyword evidence="3" id="KW-1185">Reference proteome</keyword>
<dbReference type="AlphaFoldDB" id="A0A6G1I570"/>
<organism evidence="2 3">
    <name type="scientific">Trichodelitschia bisporula</name>
    <dbReference type="NCBI Taxonomy" id="703511"/>
    <lineage>
        <taxon>Eukaryota</taxon>
        <taxon>Fungi</taxon>
        <taxon>Dikarya</taxon>
        <taxon>Ascomycota</taxon>
        <taxon>Pezizomycotina</taxon>
        <taxon>Dothideomycetes</taxon>
        <taxon>Dothideomycetes incertae sedis</taxon>
        <taxon>Phaeotrichales</taxon>
        <taxon>Phaeotrichaceae</taxon>
        <taxon>Trichodelitschia</taxon>
    </lineage>
</organism>
<feature type="signal peptide" evidence="1">
    <location>
        <begin position="1"/>
        <end position="21"/>
    </location>
</feature>
<accession>A0A6G1I570</accession>
<evidence type="ECO:0000313" key="2">
    <source>
        <dbReference type="EMBL" id="KAF2403448.1"/>
    </source>
</evidence>
<evidence type="ECO:0000313" key="3">
    <source>
        <dbReference type="Proteomes" id="UP000799640"/>
    </source>
</evidence>
<proteinExistence type="predicted"/>
<dbReference type="EMBL" id="ML996689">
    <property type="protein sequence ID" value="KAF2403448.1"/>
    <property type="molecule type" value="Genomic_DNA"/>
</dbReference>
<reference evidence="2" key="1">
    <citation type="journal article" date="2020" name="Stud. Mycol.">
        <title>101 Dothideomycetes genomes: a test case for predicting lifestyles and emergence of pathogens.</title>
        <authorList>
            <person name="Haridas S."/>
            <person name="Albert R."/>
            <person name="Binder M."/>
            <person name="Bloem J."/>
            <person name="Labutti K."/>
            <person name="Salamov A."/>
            <person name="Andreopoulos B."/>
            <person name="Baker S."/>
            <person name="Barry K."/>
            <person name="Bills G."/>
            <person name="Bluhm B."/>
            <person name="Cannon C."/>
            <person name="Castanera R."/>
            <person name="Culley D."/>
            <person name="Daum C."/>
            <person name="Ezra D."/>
            <person name="Gonzalez J."/>
            <person name="Henrissat B."/>
            <person name="Kuo A."/>
            <person name="Liang C."/>
            <person name="Lipzen A."/>
            <person name="Lutzoni F."/>
            <person name="Magnuson J."/>
            <person name="Mondo S."/>
            <person name="Nolan M."/>
            <person name="Ohm R."/>
            <person name="Pangilinan J."/>
            <person name="Park H.-J."/>
            <person name="Ramirez L."/>
            <person name="Alfaro M."/>
            <person name="Sun H."/>
            <person name="Tritt A."/>
            <person name="Yoshinaga Y."/>
            <person name="Zwiers L.-H."/>
            <person name="Turgeon B."/>
            <person name="Goodwin S."/>
            <person name="Spatafora J."/>
            <person name="Crous P."/>
            <person name="Grigoriev I."/>
        </authorList>
    </citation>
    <scope>NUCLEOTIDE SEQUENCE</scope>
    <source>
        <strain evidence="2">CBS 262.69</strain>
    </source>
</reference>